<evidence type="ECO:0000256" key="1">
    <source>
        <dbReference type="ARBA" id="ARBA00004651"/>
    </source>
</evidence>
<keyword evidence="12" id="KW-1185">Reference proteome</keyword>
<comment type="catalytic activity">
    <reaction evidence="8">
        <text>fluoride(in) = fluoride(out)</text>
        <dbReference type="Rhea" id="RHEA:76159"/>
        <dbReference type="ChEBI" id="CHEBI:17051"/>
    </reaction>
    <physiologicalReaction direction="left-to-right" evidence="8">
        <dbReference type="Rhea" id="RHEA:76160"/>
    </physiologicalReaction>
</comment>
<feature type="transmembrane region" description="Helical" evidence="10">
    <location>
        <begin position="96"/>
        <end position="115"/>
    </location>
</feature>
<feature type="transmembrane region" description="Helical" evidence="10">
    <location>
        <begin position="29"/>
        <end position="53"/>
    </location>
</feature>
<evidence type="ECO:0000313" key="12">
    <source>
        <dbReference type="Proteomes" id="UP000006316"/>
    </source>
</evidence>
<sequence>MVKLLLIIGAGGFIGAISRYILSTLFSKWTILSIPTATFIINVLGSLALGFIYGAKHFSEDQINFLSVGFLASFTTFSTFNYEMLQLIKGGKNPQFLIYGASMYFTCIFASYWGYLWGSS</sequence>
<dbReference type="EMBL" id="AJLS01000114">
    <property type="protein sequence ID" value="EKN66698.1"/>
    <property type="molecule type" value="Genomic_DNA"/>
</dbReference>
<reference evidence="11 12" key="1">
    <citation type="journal article" date="2012" name="Front. Microbiol.">
        <title>Redundancy and modularity in membrane-associated dissimilatory nitrate reduction in Bacillus.</title>
        <authorList>
            <person name="Heylen K."/>
            <person name="Keltjens J."/>
        </authorList>
    </citation>
    <scope>NUCLEOTIDE SEQUENCE [LARGE SCALE GENOMIC DNA]</scope>
    <source>
        <strain evidence="12">LMG 21833T</strain>
    </source>
</reference>
<feature type="transmembrane region" description="Helical" evidence="10">
    <location>
        <begin position="6"/>
        <end position="22"/>
    </location>
</feature>
<dbReference type="PATRIC" id="fig|1117379.3.peg.3016"/>
<evidence type="ECO:0000256" key="9">
    <source>
        <dbReference type="ARBA" id="ARBA00049940"/>
    </source>
</evidence>
<dbReference type="Proteomes" id="UP000006316">
    <property type="component" value="Unassembled WGS sequence"/>
</dbReference>
<comment type="caution">
    <text evidence="10">Lacks conserved residue(s) required for the propagation of feature annotation.</text>
</comment>
<protein>
    <recommendedName>
        <fullName evidence="10">Fluoride-specific ion channel FluC</fullName>
    </recommendedName>
</protein>
<dbReference type="Pfam" id="PF02537">
    <property type="entry name" value="CRCB"/>
    <property type="match status" value="1"/>
</dbReference>
<feature type="transmembrane region" description="Helical" evidence="10">
    <location>
        <begin position="65"/>
        <end position="84"/>
    </location>
</feature>
<evidence type="ECO:0000256" key="3">
    <source>
        <dbReference type="ARBA" id="ARBA00022692"/>
    </source>
</evidence>
<keyword evidence="2 10" id="KW-1003">Cell membrane</keyword>
<dbReference type="STRING" id="1117379.BABA_14612"/>
<keyword evidence="10" id="KW-0813">Transport</keyword>
<evidence type="ECO:0000256" key="8">
    <source>
        <dbReference type="ARBA" id="ARBA00035585"/>
    </source>
</evidence>
<keyword evidence="6 10" id="KW-0407">Ion channel</keyword>
<evidence type="ECO:0000256" key="5">
    <source>
        <dbReference type="ARBA" id="ARBA00023136"/>
    </source>
</evidence>
<organism evidence="11 12">
    <name type="scientific">Neobacillus bataviensis LMG 21833</name>
    <dbReference type="NCBI Taxonomy" id="1117379"/>
    <lineage>
        <taxon>Bacteria</taxon>
        <taxon>Bacillati</taxon>
        <taxon>Bacillota</taxon>
        <taxon>Bacilli</taxon>
        <taxon>Bacillales</taxon>
        <taxon>Bacillaceae</taxon>
        <taxon>Neobacillus</taxon>
    </lineage>
</organism>
<gene>
    <name evidence="10" type="primary">fluC</name>
    <name evidence="10" type="synonym">crcB</name>
    <name evidence="11" type="ORF">BABA_14612</name>
</gene>
<accession>K6DF49</accession>
<evidence type="ECO:0000256" key="2">
    <source>
        <dbReference type="ARBA" id="ARBA00022475"/>
    </source>
</evidence>
<dbReference type="GO" id="GO:0140114">
    <property type="term" value="P:cellular detoxification of fluoride"/>
    <property type="evidence" value="ECO:0007669"/>
    <property type="project" value="UniProtKB-UniRule"/>
</dbReference>
<dbReference type="eggNOG" id="COG0239">
    <property type="taxonomic scope" value="Bacteria"/>
</dbReference>
<keyword evidence="10" id="KW-0406">Ion transport</keyword>
<dbReference type="PANTHER" id="PTHR28259:SF1">
    <property type="entry name" value="FLUORIDE EXPORT PROTEIN 1-RELATED"/>
    <property type="match status" value="1"/>
</dbReference>
<comment type="function">
    <text evidence="9 10">Fluoride-specific ion channel. Important for reducing fluoride concentration in the cell, thus reducing its toxicity.</text>
</comment>
<comment type="similarity">
    <text evidence="7 10">Belongs to the fluoride channel Fluc/FEX (TC 1.A.43) family.</text>
</comment>
<comment type="subcellular location">
    <subcellularLocation>
        <location evidence="1 10">Cell membrane</location>
        <topology evidence="1 10">Multi-pass membrane protein</topology>
    </subcellularLocation>
</comment>
<dbReference type="PANTHER" id="PTHR28259">
    <property type="entry name" value="FLUORIDE EXPORT PROTEIN 1-RELATED"/>
    <property type="match status" value="1"/>
</dbReference>
<dbReference type="OrthoDB" id="9815830at2"/>
<comment type="caution">
    <text evidence="11">The sequence shown here is derived from an EMBL/GenBank/DDBJ whole genome shotgun (WGS) entry which is preliminary data.</text>
</comment>
<keyword evidence="4 10" id="KW-1133">Transmembrane helix</keyword>
<name>K6DF49_9BACI</name>
<dbReference type="AlphaFoldDB" id="K6DF49"/>
<keyword evidence="3 10" id="KW-0812">Transmembrane</keyword>
<evidence type="ECO:0000256" key="10">
    <source>
        <dbReference type="HAMAP-Rule" id="MF_00454"/>
    </source>
</evidence>
<dbReference type="HAMAP" id="MF_00454">
    <property type="entry name" value="FluC"/>
    <property type="match status" value="1"/>
</dbReference>
<evidence type="ECO:0000256" key="7">
    <source>
        <dbReference type="ARBA" id="ARBA00035120"/>
    </source>
</evidence>
<dbReference type="GO" id="GO:0062054">
    <property type="term" value="F:fluoride channel activity"/>
    <property type="evidence" value="ECO:0007669"/>
    <property type="project" value="UniProtKB-UniRule"/>
</dbReference>
<dbReference type="RefSeq" id="WP_007085918.1">
    <property type="nucleotide sequence ID" value="NZ_AJLS01000114.1"/>
</dbReference>
<proteinExistence type="inferred from homology"/>
<keyword evidence="5 10" id="KW-0472">Membrane</keyword>
<evidence type="ECO:0000256" key="4">
    <source>
        <dbReference type="ARBA" id="ARBA00022989"/>
    </source>
</evidence>
<dbReference type="GO" id="GO:0005886">
    <property type="term" value="C:plasma membrane"/>
    <property type="evidence" value="ECO:0007669"/>
    <property type="project" value="UniProtKB-SubCell"/>
</dbReference>
<evidence type="ECO:0000313" key="11">
    <source>
        <dbReference type="EMBL" id="EKN66698.1"/>
    </source>
</evidence>
<evidence type="ECO:0000256" key="6">
    <source>
        <dbReference type="ARBA" id="ARBA00023303"/>
    </source>
</evidence>
<dbReference type="InterPro" id="IPR003691">
    <property type="entry name" value="FluC"/>
</dbReference>